<feature type="region of interest" description="Disordered" evidence="1">
    <location>
        <begin position="264"/>
        <end position="283"/>
    </location>
</feature>
<dbReference type="SUPFAM" id="SSF57783">
    <property type="entry name" value="Zinc beta-ribbon"/>
    <property type="match status" value="1"/>
</dbReference>
<evidence type="ECO:0000256" key="1">
    <source>
        <dbReference type="SAM" id="MobiDB-lite"/>
    </source>
</evidence>
<evidence type="ECO:0000259" key="2">
    <source>
        <dbReference type="PROSITE" id="PS50800"/>
    </source>
</evidence>
<name>A0ABP0P4F6_9DINO</name>
<gene>
    <name evidence="3" type="ORF">CCMP2556_LOCUS34899</name>
</gene>
<feature type="domain" description="SAP" evidence="2">
    <location>
        <begin position="499"/>
        <end position="533"/>
    </location>
</feature>
<evidence type="ECO:0000313" key="3">
    <source>
        <dbReference type="EMBL" id="CAK9070918.1"/>
    </source>
</evidence>
<dbReference type="Proteomes" id="UP001642484">
    <property type="component" value="Unassembled WGS sequence"/>
</dbReference>
<accession>A0ABP0P4F6</accession>
<dbReference type="PROSITE" id="PS50800">
    <property type="entry name" value="SAP"/>
    <property type="match status" value="1"/>
</dbReference>
<organism evidence="3 4">
    <name type="scientific">Durusdinium trenchii</name>
    <dbReference type="NCBI Taxonomy" id="1381693"/>
    <lineage>
        <taxon>Eukaryota</taxon>
        <taxon>Sar</taxon>
        <taxon>Alveolata</taxon>
        <taxon>Dinophyceae</taxon>
        <taxon>Suessiales</taxon>
        <taxon>Symbiodiniaceae</taxon>
        <taxon>Durusdinium</taxon>
    </lineage>
</organism>
<dbReference type="Gene3D" id="3.30.65.10">
    <property type="entry name" value="Bacterial Topoisomerase I, domain 1"/>
    <property type="match status" value="1"/>
</dbReference>
<reference evidence="3 4" key="1">
    <citation type="submission" date="2024-02" db="EMBL/GenBank/DDBJ databases">
        <authorList>
            <person name="Chen Y."/>
            <person name="Shah S."/>
            <person name="Dougan E. K."/>
            <person name="Thang M."/>
            <person name="Chan C."/>
        </authorList>
    </citation>
    <scope>NUCLEOTIDE SEQUENCE [LARGE SCALE GENOMIC DNA]</scope>
</reference>
<keyword evidence="4" id="KW-1185">Reference proteome</keyword>
<evidence type="ECO:0000313" key="4">
    <source>
        <dbReference type="Proteomes" id="UP001642484"/>
    </source>
</evidence>
<proteinExistence type="predicted"/>
<feature type="compositionally biased region" description="Polar residues" evidence="1">
    <location>
        <begin position="555"/>
        <end position="571"/>
    </location>
</feature>
<feature type="region of interest" description="Disordered" evidence="1">
    <location>
        <begin position="348"/>
        <end position="382"/>
    </location>
</feature>
<comment type="caution">
    <text evidence="3">The sequence shown here is derived from an EMBL/GenBank/DDBJ whole genome shotgun (WGS) entry which is preliminary data.</text>
</comment>
<protein>
    <recommendedName>
        <fullName evidence="2">SAP domain-containing protein</fullName>
    </recommendedName>
</protein>
<feature type="region of interest" description="Disordered" evidence="1">
    <location>
        <begin position="551"/>
        <end position="587"/>
    </location>
</feature>
<dbReference type="EMBL" id="CAXAMN010022573">
    <property type="protein sequence ID" value="CAK9070918.1"/>
    <property type="molecule type" value="Genomic_DNA"/>
</dbReference>
<sequence length="738" mass="84138">MTSSVGDHRPFWRDDEVVVDKDGIPHYSGAVPGLMTEYRRRVLFAYNNLEGDGDTPEKEKKDLEKRQSRFAKKLLDSLHGEAWKACQSLLGENDKLREKDGYKHVFRARQSIEKAAVLRKTEAFEQFFEKCQRHKGQSIDSWLRKRTQEWNDLIDLTENTMMSEDLRAFFLLKHASLSREDRRQVLLANQSDYTLEGIEKSLRISFHDIHEREGRREWPKKAGYQYQPKYKKHYANLVDESEVPENVENFDEIYDPEELFDPEESYAVEEEEDPPSDLGASDDDEVHEAYASYQASRNKLKELQRNRGFFRGDFKGEISLEERKAAVQREKQRTRCAACGRVGHWAGDAACSKSHKSGPKKMDGKRSGGGKGKGKSKGKTGGKAFYVEEGPRYFSLGSEMDEEDAFCHMVHDDETTDEMHDADLDARRKKARAPPSESDWEAVEPVEFDSTSYASMTAIPEPYVSEADDVPVKIEMTVPSDKIKVLLVPSFEEVTPKKLHELKAYQLQAECESWGILTSGNKSDMKARLMRFFAGEPIQKKGCTKQFVQLRLDRPSSTTSPRKVASSSSDGQMPVVKPKTKLAPKPMPEKLRRSKDFAYAVKEDPNDYQLENDQIPAASFGKSGYQDPSHGFRRDEAEQRAARFREEFVMCSRTGIAVPVDRVGKADPNVPCPTCGNHMAIRRNRDDGGLFFGCSRYSQPTGCRGTRKLIEVDADYYNWSRAHDDEAKYCRPFKGGGV</sequence>
<dbReference type="InterPro" id="IPR003034">
    <property type="entry name" value="SAP_dom"/>
</dbReference>